<dbReference type="OrthoDB" id="5375886at2759"/>
<dbReference type="Proteomes" id="UP000800092">
    <property type="component" value="Unassembled WGS sequence"/>
</dbReference>
<proteinExistence type="predicted"/>
<gene>
    <name evidence="2" type="ORF">EV356DRAFT_498962</name>
</gene>
<organism evidence="2 3">
    <name type="scientific">Viridothelium virens</name>
    <name type="common">Speckled blister lichen</name>
    <name type="synonym">Trypethelium virens</name>
    <dbReference type="NCBI Taxonomy" id="1048519"/>
    <lineage>
        <taxon>Eukaryota</taxon>
        <taxon>Fungi</taxon>
        <taxon>Dikarya</taxon>
        <taxon>Ascomycota</taxon>
        <taxon>Pezizomycotina</taxon>
        <taxon>Dothideomycetes</taxon>
        <taxon>Dothideomycetes incertae sedis</taxon>
        <taxon>Trypetheliales</taxon>
        <taxon>Trypetheliaceae</taxon>
        <taxon>Viridothelium</taxon>
    </lineage>
</organism>
<evidence type="ECO:0000313" key="2">
    <source>
        <dbReference type="EMBL" id="KAF2236112.1"/>
    </source>
</evidence>
<name>A0A6A6HDP3_VIRVR</name>
<evidence type="ECO:0000256" key="1">
    <source>
        <dbReference type="SAM" id="MobiDB-lite"/>
    </source>
</evidence>
<feature type="compositionally biased region" description="Basic and acidic residues" evidence="1">
    <location>
        <begin position="61"/>
        <end position="71"/>
    </location>
</feature>
<feature type="region of interest" description="Disordered" evidence="1">
    <location>
        <begin position="1"/>
        <end position="71"/>
    </location>
</feature>
<keyword evidence="3" id="KW-1185">Reference proteome</keyword>
<dbReference type="EMBL" id="ML991787">
    <property type="protein sequence ID" value="KAF2236112.1"/>
    <property type="molecule type" value="Genomic_DNA"/>
</dbReference>
<reference evidence="2" key="1">
    <citation type="journal article" date="2020" name="Stud. Mycol.">
        <title>101 Dothideomycetes genomes: a test case for predicting lifestyles and emergence of pathogens.</title>
        <authorList>
            <person name="Haridas S."/>
            <person name="Albert R."/>
            <person name="Binder M."/>
            <person name="Bloem J."/>
            <person name="Labutti K."/>
            <person name="Salamov A."/>
            <person name="Andreopoulos B."/>
            <person name="Baker S."/>
            <person name="Barry K."/>
            <person name="Bills G."/>
            <person name="Bluhm B."/>
            <person name="Cannon C."/>
            <person name="Castanera R."/>
            <person name="Culley D."/>
            <person name="Daum C."/>
            <person name="Ezra D."/>
            <person name="Gonzalez J."/>
            <person name="Henrissat B."/>
            <person name="Kuo A."/>
            <person name="Liang C."/>
            <person name="Lipzen A."/>
            <person name="Lutzoni F."/>
            <person name="Magnuson J."/>
            <person name="Mondo S."/>
            <person name="Nolan M."/>
            <person name="Ohm R."/>
            <person name="Pangilinan J."/>
            <person name="Park H.-J."/>
            <person name="Ramirez L."/>
            <person name="Alfaro M."/>
            <person name="Sun H."/>
            <person name="Tritt A."/>
            <person name="Yoshinaga Y."/>
            <person name="Zwiers L.-H."/>
            <person name="Turgeon B."/>
            <person name="Goodwin S."/>
            <person name="Spatafora J."/>
            <person name="Crous P."/>
            <person name="Grigoriev I."/>
        </authorList>
    </citation>
    <scope>NUCLEOTIDE SEQUENCE</scope>
    <source>
        <strain evidence="2">Tuck. ex Michener</strain>
    </source>
</reference>
<feature type="compositionally biased region" description="Polar residues" evidence="1">
    <location>
        <begin position="46"/>
        <end position="56"/>
    </location>
</feature>
<evidence type="ECO:0000313" key="3">
    <source>
        <dbReference type="Proteomes" id="UP000800092"/>
    </source>
</evidence>
<dbReference type="AlphaFoldDB" id="A0A6A6HDP3"/>
<sequence>MSAPNQGRQSPDPERQTGGQLHDPQAKPNELGAAPSQDHAKDASEQQKANLPSNPTGPLEKAAEEKTSKGT</sequence>
<protein>
    <submittedName>
        <fullName evidence="2">Uncharacterized protein</fullName>
    </submittedName>
</protein>
<accession>A0A6A6HDP3</accession>